<feature type="compositionally biased region" description="Basic residues" evidence="1">
    <location>
        <begin position="242"/>
        <end position="252"/>
    </location>
</feature>
<name>A0AAE0N495_9PEZI</name>
<feature type="region of interest" description="Disordered" evidence="1">
    <location>
        <begin position="228"/>
        <end position="252"/>
    </location>
</feature>
<sequence>MSGPRPSGNAAAAKKNFPIFDGARAKTRSLPPSVPPKLSQMSLSDDDEPDNFEFHMVKMETMECGGGLVFPCFGCLHGITINDVSCEKSELAGACKRCARLRMAYKYLTTPVSTRIKPTLDSFVQVLPQPKSQLPILDSRDTPGFRDAPPPPPPPPTKTRPLTFRATTDPADKMANSTGSASPAAQTSEVAELTRKVVLLSRQVAKQDRQIGRLTKVLKYNGVNISEDEEDEVDGGGYAGKGNKRKKAVVKC</sequence>
<organism evidence="2 3">
    <name type="scientific">Lasiosphaeria ovina</name>
    <dbReference type="NCBI Taxonomy" id="92902"/>
    <lineage>
        <taxon>Eukaryota</taxon>
        <taxon>Fungi</taxon>
        <taxon>Dikarya</taxon>
        <taxon>Ascomycota</taxon>
        <taxon>Pezizomycotina</taxon>
        <taxon>Sordariomycetes</taxon>
        <taxon>Sordariomycetidae</taxon>
        <taxon>Sordariales</taxon>
        <taxon>Lasiosphaeriaceae</taxon>
        <taxon>Lasiosphaeria</taxon>
    </lineage>
</organism>
<feature type="region of interest" description="Disordered" evidence="1">
    <location>
        <begin position="131"/>
        <end position="164"/>
    </location>
</feature>
<comment type="caution">
    <text evidence="2">The sequence shown here is derived from an EMBL/GenBank/DDBJ whole genome shotgun (WGS) entry which is preliminary data.</text>
</comment>
<gene>
    <name evidence="2" type="ORF">B0T24DRAFT_596321</name>
</gene>
<dbReference type="AlphaFoldDB" id="A0AAE0N495"/>
<protein>
    <submittedName>
        <fullName evidence="2">Uncharacterized protein</fullName>
    </submittedName>
</protein>
<reference evidence="2" key="2">
    <citation type="submission" date="2023-06" db="EMBL/GenBank/DDBJ databases">
        <authorList>
            <consortium name="Lawrence Berkeley National Laboratory"/>
            <person name="Haridas S."/>
            <person name="Hensen N."/>
            <person name="Bonometti L."/>
            <person name="Westerberg I."/>
            <person name="Brannstrom I.O."/>
            <person name="Guillou S."/>
            <person name="Cros-Aarteil S."/>
            <person name="Calhoun S."/>
            <person name="Kuo A."/>
            <person name="Mondo S."/>
            <person name="Pangilinan J."/>
            <person name="Riley R."/>
            <person name="Labutti K."/>
            <person name="Andreopoulos B."/>
            <person name="Lipzen A."/>
            <person name="Chen C."/>
            <person name="Yanf M."/>
            <person name="Daum C."/>
            <person name="Ng V."/>
            <person name="Clum A."/>
            <person name="Steindorff A."/>
            <person name="Ohm R."/>
            <person name="Martin F."/>
            <person name="Silar P."/>
            <person name="Natvig D."/>
            <person name="Lalanne C."/>
            <person name="Gautier V."/>
            <person name="Ament-Velasquez S.L."/>
            <person name="Kruys A."/>
            <person name="Hutchinson M.I."/>
            <person name="Powell A.J."/>
            <person name="Barry K."/>
            <person name="Miller A.N."/>
            <person name="Grigoriev I.V."/>
            <person name="Debuchy R."/>
            <person name="Gladieux P."/>
            <person name="Thoren M.H."/>
            <person name="Johannesson H."/>
        </authorList>
    </citation>
    <scope>NUCLEOTIDE SEQUENCE</scope>
    <source>
        <strain evidence="2">CBS 958.72</strain>
    </source>
</reference>
<dbReference type="EMBL" id="JAULSN010000006">
    <property type="protein sequence ID" value="KAK3369598.1"/>
    <property type="molecule type" value="Genomic_DNA"/>
</dbReference>
<feature type="compositionally biased region" description="Polar residues" evidence="1">
    <location>
        <begin position="175"/>
        <end position="188"/>
    </location>
</feature>
<evidence type="ECO:0000256" key="1">
    <source>
        <dbReference type="SAM" id="MobiDB-lite"/>
    </source>
</evidence>
<evidence type="ECO:0000313" key="2">
    <source>
        <dbReference type="EMBL" id="KAK3369598.1"/>
    </source>
</evidence>
<evidence type="ECO:0000313" key="3">
    <source>
        <dbReference type="Proteomes" id="UP001287356"/>
    </source>
</evidence>
<feature type="region of interest" description="Disordered" evidence="1">
    <location>
        <begin position="169"/>
        <end position="188"/>
    </location>
</feature>
<proteinExistence type="predicted"/>
<reference evidence="2" key="1">
    <citation type="journal article" date="2023" name="Mol. Phylogenet. Evol.">
        <title>Genome-scale phylogeny and comparative genomics of the fungal order Sordariales.</title>
        <authorList>
            <person name="Hensen N."/>
            <person name="Bonometti L."/>
            <person name="Westerberg I."/>
            <person name="Brannstrom I.O."/>
            <person name="Guillou S."/>
            <person name="Cros-Aarteil S."/>
            <person name="Calhoun S."/>
            <person name="Haridas S."/>
            <person name="Kuo A."/>
            <person name="Mondo S."/>
            <person name="Pangilinan J."/>
            <person name="Riley R."/>
            <person name="LaButti K."/>
            <person name="Andreopoulos B."/>
            <person name="Lipzen A."/>
            <person name="Chen C."/>
            <person name="Yan M."/>
            <person name="Daum C."/>
            <person name="Ng V."/>
            <person name="Clum A."/>
            <person name="Steindorff A."/>
            <person name="Ohm R.A."/>
            <person name="Martin F."/>
            <person name="Silar P."/>
            <person name="Natvig D.O."/>
            <person name="Lalanne C."/>
            <person name="Gautier V."/>
            <person name="Ament-Velasquez S.L."/>
            <person name="Kruys A."/>
            <person name="Hutchinson M.I."/>
            <person name="Powell A.J."/>
            <person name="Barry K."/>
            <person name="Miller A.N."/>
            <person name="Grigoriev I.V."/>
            <person name="Debuchy R."/>
            <person name="Gladieux P."/>
            <person name="Hiltunen Thoren M."/>
            <person name="Johannesson H."/>
        </authorList>
    </citation>
    <scope>NUCLEOTIDE SEQUENCE</scope>
    <source>
        <strain evidence="2">CBS 958.72</strain>
    </source>
</reference>
<feature type="region of interest" description="Disordered" evidence="1">
    <location>
        <begin position="25"/>
        <end position="45"/>
    </location>
</feature>
<keyword evidence="3" id="KW-1185">Reference proteome</keyword>
<accession>A0AAE0N495</accession>
<feature type="compositionally biased region" description="Pro residues" evidence="1">
    <location>
        <begin position="148"/>
        <end position="158"/>
    </location>
</feature>
<dbReference type="Proteomes" id="UP001287356">
    <property type="component" value="Unassembled WGS sequence"/>
</dbReference>